<dbReference type="OMA" id="MQTTYTH"/>
<organism evidence="9 10">
    <name type="scientific">Drosophila busckii</name>
    <name type="common">Fruit fly</name>
    <dbReference type="NCBI Taxonomy" id="30019"/>
    <lineage>
        <taxon>Eukaryota</taxon>
        <taxon>Metazoa</taxon>
        <taxon>Ecdysozoa</taxon>
        <taxon>Arthropoda</taxon>
        <taxon>Hexapoda</taxon>
        <taxon>Insecta</taxon>
        <taxon>Pterygota</taxon>
        <taxon>Neoptera</taxon>
        <taxon>Endopterygota</taxon>
        <taxon>Diptera</taxon>
        <taxon>Brachycera</taxon>
        <taxon>Muscomorpha</taxon>
        <taxon>Ephydroidea</taxon>
        <taxon>Drosophilidae</taxon>
        <taxon>Drosophila</taxon>
    </lineage>
</organism>
<dbReference type="PANTHER" id="PTHR24276:SF97">
    <property type="entry name" value="GH13245P2-RELATED"/>
    <property type="match status" value="1"/>
</dbReference>
<sequence length="299" mass="33170">MQPNEHFKRVVKILIFAFLCTEMQTTYTHRELLQQRGIGRSQMSAGDKCVSIHPSYQASIRLLTEEQDYFGKGHICSGALVAPSVVLTVAQCLYNSAKRSYYHPAELRVALGNSQRFAPSAQGLVYGVTHIYQSPKQRSLAILMLEQDVPSAETQTRIQPIALPLANAVAAQQPSDTWLVSSWGTAGYEQQQQQLHDLLNLPVNQTQCEQPQQLCVLYAEQVQQSQLALDTGATLTAENSLLGLRSESQSTFVDVASHVDWIQECIGDGTNQNSSIWGMLGLLVFTVYVLKCSRKSFFA</sequence>
<keyword evidence="5" id="KW-0865">Zymogen</keyword>
<keyword evidence="1" id="KW-0645">Protease</keyword>
<dbReference type="SMR" id="A0A0M4EQT1"/>
<keyword evidence="3" id="KW-0378">Hydrolase</keyword>
<dbReference type="STRING" id="30019.A0A0M4EQT1"/>
<dbReference type="Gene3D" id="2.40.10.10">
    <property type="entry name" value="Trypsin-like serine proteases"/>
    <property type="match status" value="1"/>
</dbReference>
<feature type="domain" description="Peptidase S1" evidence="8">
    <location>
        <begin position="43"/>
        <end position="267"/>
    </location>
</feature>
<dbReference type="SMART" id="SM00020">
    <property type="entry name" value="Tryp_SPc"/>
    <property type="match status" value="1"/>
</dbReference>
<evidence type="ECO:0000256" key="4">
    <source>
        <dbReference type="ARBA" id="ARBA00022825"/>
    </source>
</evidence>
<dbReference type="PANTHER" id="PTHR24276">
    <property type="entry name" value="POLYSERASE-RELATED"/>
    <property type="match status" value="1"/>
</dbReference>
<name>A0A0M4EQT1_DROBS</name>
<dbReference type="InterPro" id="IPR043504">
    <property type="entry name" value="Peptidase_S1_PA_chymotrypsin"/>
</dbReference>
<protein>
    <submittedName>
        <fullName evidence="9">CG6067</fullName>
    </submittedName>
</protein>
<evidence type="ECO:0000259" key="8">
    <source>
        <dbReference type="PROSITE" id="PS50240"/>
    </source>
</evidence>
<evidence type="ECO:0000313" key="9">
    <source>
        <dbReference type="EMBL" id="ALC48340.1"/>
    </source>
</evidence>
<dbReference type="InterPro" id="IPR050430">
    <property type="entry name" value="Peptidase_S1"/>
</dbReference>
<reference evidence="9 10" key="1">
    <citation type="submission" date="2015-08" db="EMBL/GenBank/DDBJ databases">
        <title>Ancestral chromatin configuration constrains chromatin evolution on differentiating sex chromosomes in Drosophila.</title>
        <authorList>
            <person name="Zhou Q."/>
            <person name="Bachtrog D."/>
        </authorList>
    </citation>
    <scope>NUCLEOTIDE SEQUENCE [LARGE SCALE GENOMIC DNA]</scope>
    <source>
        <tissue evidence="9">Whole larvae</tissue>
    </source>
</reference>
<evidence type="ECO:0000256" key="7">
    <source>
        <dbReference type="SAM" id="SignalP"/>
    </source>
</evidence>
<dbReference type="AlphaFoldDB" id="A0A0M4EQT1"/>
<feature type="signal peptide" evidence="7">
    <location>
        <begin position="1"/>
        <end position="28"/>
    </location>
</feature>
<dbReference type="InterPro" id="IPR009003">
    <property type="entry name" value="Peptidase_S1_PA"/>
</dbReference>
<gene>
    <name evidence="9" type="ORF">Dbus_chrXg196</name>
</gene>
<evidence type="ECO:0000256" key="5">
    <source>
        <dbReference type="ARBA" id="ARBA00023145"/>
    </source>
</evidence>
<evidence type="ECO:0000256" key="1">
    <source>
        <dbReference type="ARBA" id="ARBA00022670"/>
    </source>
</evidence>
<keyword evidence="10" id="KW-1185">Reference proteome</keyword>
<keyword evidence="2 7" id="KW-0732">Signal</keyword>
<feature type="chain" id="PRO_5005793891" evidence="7">
    <location>
        <begin position="29"/>
        <end position="299"/>
    </location>
</feature>
<dbReference type="PROSITE" id="PS50240">
    <property type="entry name" value="TRYPSIN_DOM"/>
    <property type="match status" value="1"/>
</dbReference>
<evidence type="ECO:0000256" key="3">
    <source>
        <dbReference type="ARBA" id="ARBA00022801"/>
    </source>
</evidence>
<dbReference type="GO" id="GO:0004252">
    <property type="term" value="F:serine-type endopeptidase activity"/>
    <property type="evidence" value="ECO:0007669"/>
    <property type="project" value="InterPro"/>
</dbReference>
<dbReference type="Proteomes" id="UP000494163">
    <property type="component" value="Chromosome X"/>
</dbReference>
<dbReference type="SUPFAM" id="SSF50494">
    <property type="entry name" value="Trypsin-like serine proteases"/>
    <property type="match status" value="1"/>
</dbReference>
<evidence type="ECO:0000256" key="6">
    <source>
        <dbReference type="ARBA" id="ARBA00023157"/>
    </source>
</evidence>
<dbReference type="Pfam" id="PF00089">
    <property type="entry name" value="Trypsin"/>
    <property type="match status" value="1"/>
</dbReference>
<dbReference type="InterPro" id="IPR001254">
    <property type="entry name" value="Trypsin_dom"/>
</dbReference>
<evidence type="ECO:0000313" key="10">
    <source>
        <dbReference type="Proteomes" id="UP000494163"/>
    </source>
</evidence>
<proteinExistence type="predicted"/>
<accession>A0A0M4EQT1</accession>
<keyword evidence="6" id="KW-1015">Disulfide bond</keyword>
<dbReference type="EMBL" id="CP012528">
    <property type="protein sequence ID" value="ALC48340.1"/>
    <property type="molecule type" value="Genomic_DNA"/>
</dbReference>
<evidence type="ECO:0000256" key="2">
    <source>
        <dbReference type="ARBA" id="ARBA00022729"/>
    </source>
</evidence>
<keyword evidence="4" id="KW-0720">Serine protease</keyword>
<dbReference type="GO" id="GO:0006508">
    <property type="term" value="P:proteolysis"/>
    <property type="evidence" value="ECO:0007669"/>
    <property type="project" value="UniProtKB-KW"/>
</dbReference>
<dbReference type="OrthoDB" id="8033859at2759"/>